<protein>
    <recommendedName>
        <fullName evidence="4">UDP-N-acetylglucosamine transferase subunit ALG13</fullName>
        <ecNumber evidence="3">2.4.1.141</ecNumber>
    </recommendedName>
</protein>
<dbReference type="EMBL" id="JAWJWF010000003">
    <property type="protein sequence ID" value="KAK6635574.1"/>
    <property type="molecule type" value="Genomic_DNA"/>
</dbReference>
<keyword evidence="10" id="KW-1185">Reference proteome</keyword>
<evidence type="ECO:0000256" key="2">
    <source>
        <dbReference type="ARBA" id="ARBA00006962"/>
    </source>
</evidence>
<organism evidence="9 10">
    <name type="scientific">Polyplax serrata</name>
    <name type="common">Common mouse louse</name>
    <dbReference type="NCBI Taxonomy" id="468196"/>
    <lineage>
        <taxon>Eukaryota</taxon>
        <taxon>Metazoa</taxon>
        <taxon>Ecdysozoa</taxon>
        <taxon>Arthropoda</taxon>
        <taxon>Hexapoda</taxon>
        <taxon>Insecta</taxon>
        <taxon>Pterygota</taxon>
        <taxon>Neoptera</taxon>
        <taxon>Paraneoptera</taxon>
        <taxon>Psocodea</taxon>
        <taxon>Troctomorpha</taxon>
        <taxon>Phthiraptera</taxon>
        <taxon>Anoplura</taxon>
        <taxon>Polyplacidae</taxon>
        <taxon>Polyplax</taxon>
    </lineage>
</organism>
<dbReference type="Proteomes" id="UP001359485">
    <property type="component" value="Unassembled WGS sequence"/>
</dbReference>
<accession>A0ABR1B8R3</accession>
<dbReference type="InterPro" id="IPR039042">
    <property type="entry name" value="Alg13-like"/>
</dbReference>
<evidence type="ECO:0000256" key="7">
    <source>
        <dbReference type="ARBA" id="ARBA00022824"/>
    </source>
</evidence>
<dbReference type="Pfam" id="PF04101">
    <property type="entry name" value="Glyco_tran_28_C"/>
    <property type="match status" value="1"/>
</dbReference>
<evidence type="ECO:0000256" key="5">
    <source>
        <dbReference type="ARBA" id="ARBA00022676"/>
    </source>
</evidence>
<dbReference type="InterPro" id="IPR007235">
    <property type="entry name" value="Glyco_trans_28_C"/>
</dbReference>
<dbReference type="PANTHER" id="PTHR12867">
    <property type="entry name" value="GLYCOSYL TRANSFERASE-RELATED"/>
    <property type="match status" value="1"/>
</dbReference>
<reference evidence="9 10" key="1">
    <citation type="submission" date="2023-09" db="EMBL/GenBank/DDBJ databases">
        <title>Genomes of two closely related lineages of the louse Polyplax serrata with different host specificities.</title>
        <authorList>
            <person name="Martinu J."/>
            <person name="Tarabai H."/>
            <person name="Stefka J."/>
            <person name="Hypsa V."/>
        </authorList>
    </citation>
    <scope>NUCLEOTIDE SEQUENCE [LARGE SCALE GENOMIC DNA]</scope>
    <source>
        <strain evidence="9">98ZLc_SE</strain>
    </source>
</reference>
<dbReference type="PANTHER" id="PTHR12867:SF6">
    <property type="entry name" value="N-ACETYLGLUCOSAMINYLDIPHOSPHODOLICHOL N-ACETYLGLUCOSAMINYLTRANSFERASE"/>
    <property type="match status" value="1"/>
</dbReference>
<evidence type="ECO:0000256" key="1">
    <source>
        <dbReference type="ARBA" id="ARBA00004240"/>
    </source>
</evidence>
<comment type="similarity">
    <text evidence="2">Belongs to the glycosyltransferase 28 family.</text>
</comment>
<evidence type="ECO:0000256" key="3">
    <source>
        <dbReference type="ARBA" id="ARBA00012614"/>
    </source>
</evidence>
<comment type="caution">
    <text evidence="9">The sequence shown here is derived from an EMBL/GenBank/DDBJ whole genome shotgun (WGS) entry which is preliminary data.</text>
</comment>
<gene>
    <name evidence="9" type="ORF">RUM44_000827</name>
</gene>
<evidence type="ECO:0000313" key="9">
    <source>
        <dbReference type="EMBL" id="KAK6635574.1"/>
    </source>
</evidence>
<evidence type="ECO:0000256" key="6">
    <source>
        <dbReference type="ARBA" id="ARBA00022679"/>
    </source>
</evidence>
<keyword evidence="6" id="KW-0808">Transferase</keyword>
<sequence>MNEDNDKVVFVTIGTTKFDLLIRTITDIDVLQSLRKRGYKTLIIQKGNGVEVPNITNAEKVGIYLTYYEYKNSILEDILNADLVISHAGAGTCLEVLEKGKPLLVVVNEELMHNHQSELADQLSLEMYLFSCTCATLKSTIDSMDLLKLKRMEISTNNLFAKYLNNFMGLNEVGTQE</sequence>
<keyword evidence="5" id="KW-0328">Glycosyltransferase</keyword>
<dbReference type="Gene3D" id="3.40.50.2000">
    <property type="entry name" value="Glycogen Phosphorylase B"/>
    <property type="match status" value="1"/>
</dbReference>
<dbReference type="SUPFAM" id="SSF53756">
    <property type="entry name" value="UDP-Glycosyltransferase/glycogen phosphorylase"/>
    <property type="match status" value="1"/>
</dbReference>
<name>A0ABR1B8R3_POLSC</name>
<proteinExistence type="inferred from homology"/>
<evidence type="ECO:0000259" key="8">
    <source>
        <dbReference type="Pfam" id="PF04101"/>
    </source>
</evidence>
<evidence type="ECO:0000256" key="4">
    <source>
        <dbReference type="ARBA" id="ARBA00017468"/>
    </source>
</evidence>
<evidence type="ECO:0000313" key="10">
    <source>
        <dbReference type="Proteomes" id="UP001359485"/>
    </source>
</evidence>
<keyword evidence="7" id="KW-0256">Endoplasmic reticulum</keyword>
<feature type="domain" description="Glycosyl transferase family 28 C-terminal" evidence="8">
    <location>
        <begin position="8"/>
        <end position="158"/>
    </location>
</feature>
<dbReference type="EC" id="2.4.1.141" evidence="3"/>
<comment type="subcellular location">
    <subcellularLocation>
        <location evidence="1">Endoplasmic reticulum</location>
    </subcellularLocation>
</comment>